<dbReference type="EMBL" id="JAJFAZ020000004">
    <property type="protein sequence ID" value="KAI5331156.1"/>
    <property type="molecule type" value="Genomic_DNA"/>
</dbReference>
<keyword evidence="3" id="KW-1185">Reference proteome</keyword>
<accession>A0AAD4VW93</accession>
<protein>
    <submittedName>
        <fullName evidence="2">Uncharacterized protein</fullName>
    </submittedName>
</protein>
<evidence type="ECO:0000313" key="2">
    <source>
        <dbReference type="EMBL" id="KAI5331156.1"/>
    </source>
</evidence>
<comment type="caution">
    <text evidence="2">The sequence shown here is derived from an EMBL/GenBank/DDBJ whole genome shotgun (WGS) entry which is preliminary data.</text>
</comment>
<proteinExistence type="predicted"/>
<reference evidence="2 3" key="1">
    <citation type="journal article" date="2022" name="G3 (Bethesda)">
        <title>Whole-genome sequence and methylome profiling of the almond [Prunus dulcis (Mill.) D.A. Webb] cultivar 'Nonpareil'.</title>
        <authorList>
            <person name="D'Amico-Willman K.M."/>
            <person name="Ouma W.Z."/>
            <person name="Meulia T."/>
            <person name="Sideli G.M."/>
            <person name="Gradziel T.M."/>
            <person name="Fresnedo-Ramirez J."/>
        </authorList>
    </citation>
    <scope>NUCLEOTIDE SEQUENCE [LARGE SCALE GENOMIC DNA]</scope>
    <source>
        <strain evidence="2">Clone GOH B32 T37-40</strain>
    </source>
</reference>
<evidence type="ECO:0000256" key="1">
    <source>
        <dbReference type="SAM" id="MobiDB-lite"/>
    </source>
</evidence>
<dbReference type="Proteomes" id="UP001054821">
    <property type="component" value="Chromosome 4"/>
</dbReference>
<dbReference type="AlphaFoldDB" id="A0AAD4VW93"/>
<feature type="compositionally biased region" description="Low complexity" evidence="1">
    <location>
        <begin position="153"/>
        <end position="182"/>
    </location>
</feature>
<name>A0AAD4VW93_PRUDU</name>
<gene>
    <name evidence="2" type="ORF">L3X38_021282</name>
</gene>
<feature type="region of interest" description="Disordered" evidence="1">
    <location>
        <begin position="147"/>
        <end position="182"/>
    </location>
</feature>
<evidence type="ECO:0000313" key="3">
    <source>
        <dbReference type="Proteomes" id="UP001054821"/>
    </source>
</evidence>
<sequence length="182" mass="19559">MYVVSCPPFDASHPISASESLRSSPFSISATVPVEALSALRRLTAKSSLTVWSCDHSEKSDKSESEDCPVRRKGFAWSMSYASWAKKRTWSCPAKALEAPLEVLIPKGSALVRHLEPNASLVEAIDLILEGAHNIVIPIQESQDHSNKEKCFSTITPSTPSTTTVNTAGSPKKTSSATSSTP</sequence>
<organism evidence="2 3">
    <name type="scientific">Prunus dulcis</name>
    <name type="common">Almond</name>
    <name type="synonym">Amygdalus dulcis</name>
    <dbReference type="NCBI Taxonomy" id="3755"/>
    <lineage>
        <taxon>Eukaryota</taxon>
        <taxon>Viridiplantae</taxon>
        <taxon>Streptophyta</taxon>
        <taxon>Embryophyta</taxon>
        <taxon>Tracheophyta</taxon>
        <taxon>Spermatophyta</taxon>
        <taxon>Magnoliopsida</taxon>
        <taxon>eudicotyledons</taxon>
        <taxon>Gunneridae</taxon>
        <taxon>Pentapetalae</taxon>
        <taxon>rosids</taxon>
        <taxon>fabids</taxon>
        <taxon>Rosales</taxon>
        <taxon>Rosaceae</taxon>
        <taxon>Amygdaloideae</taxon>
        <taxon>Amygdaleae</taxon>
        <taxon>Prunus</taxon>
    </lineage>
</organism>